<reference evidence="2" key="1">
    <citation type="submission" date="2023-06" db="EMBL/GenBank/DDBJ databases">
        <title>Genome-scale phylogeny and comparative genomics of the fungal order Sordariales.</title>
        <authorList>
            <consortium name="Lawrence Berkeley National Laboratory"/>
            <person name="Hensen N."/>
            <person name="Bonometti L."/>
            <person name="Westerberg I."/>
            <person name="Brannstrom I.O."/>
            <person name="Guillou S."/>
            <person name="Cros-Aarteil S."/>
            <person name="Calhoun S."/>
            <person name="Haridas S."/>
            <person name="Kuo A."/>
            <person name="Mondo S."/>
            <person name="Pangilinan J."/>
            <person name="Riley R."/>
            <person name="LaButti K."/>
            <person name="Andreopoulos B."/>
            <person name="Lipzen A."/>
            <person name="Chen C."/>
            <person name="Yanf M."/>
            <person name="Daum C."/>
            <person name="Ng V."/>
            <person name="Clum A."/>
            <person name="Steindorff A."/>
            <person name="Ohm R."/>
            <person name="Martin F."/>
            <person name="Silar P."/>
            <person name="Natvig D."/>
            <person name="Lalanne C."/>
            <person name="Gautier V."/>
            <person name="Ament-velasquez S.L."/>
            <person name="Kruys A."/>
            <person name="Hutchinson M.I."/>
            <person name="Powell A.J."/>
            <person name="Barry K."/>
            <person name="Miller A.N."/>
            <person name="Grigoriev I.V."/>
            <person name="Debuchy R."/>
            <person name="Gladieux P."/>
            <person name="Thoren M.H."/>
            <person name="Johannesson H."/>
        </authorList>
    </citation>
    <scope>NUCLEOTIDE SEQUENCE</scope>
    <source>
        <strain evidence="2">SMH2392-1A</strain>
    </source>
</reference>
<dbReference type="InterPro" id="IPR013154">
    <property type="entry name" value="ADH-like_N"/>
</dbReference>
<dbReference type="InterPro" id="IPR020843">
    <property type="entry name" value="ER"/>
</dbReference>
<dbReference type="InterPro" id="IPR013149">
    <property type="entry name" value="ADH-like_C"/>
</dbReference>
<evidence type="ECO:0000313" key="2">
    <source>
        <dbReference type="EMBL" id="KAK0713478.1"/>
    </source>
</evidence>
<dbReference type="SUPFAM" id="SSF50129">
    <property type="entry name" value="GroES-like"/>
    <property type="match status" value="1"/>
</dbReference>
<dbReference type="GO" id="GO:0016491">
    <property type="term" value="F:oxidoreductase activity"/>
    <property type="evidence" value="ECO:0007669"/>
    <property type="project" value="InterPro"/>
</dbReference>
<dbReference type="PANTHER" id="PTHR45033">
    <property type="match status" value="1"/>
</dbReference>
<dbReference type="CDD" id="cd08276">
    <property type="entry name" value="MDR7"/>
    <property type="match status" value="1"/>
</dbReference>
<dbReference type="AlphaFoldDB" id="A0AA40DVP7"/>
<evidence type="ECO:0000259" key="1">
    <source>
        <dbReference type="SMART" id="SM00829"/>
    </source>
</evidence>
<name>A0AA40DVP7_9PEZI</name>
<dbReference type="InterPro" id="IPR052711">
    <property type="entry name" value="Zinc_ADH-like"/>
</dbReference>
<dbReference type="InterPro" id="IPR036291">
    <property type="entry name" value="NAD(P)-bd_dom_sf"/>
</dbReference>
<dbReference type="InterPro" id="IPR011032">
    <property type="entry name" value="GroES-like_sf"/>
</dbReference>
<dbReference type="RefSeq" id="XP_060294801.1">
    <property type="nucleotide sequence ID" value="XM_060434631.1"/>
</dbReference>
<comment type="caution">
    <text evidence="2">The sequence shown here is derived from an EMBL/GenBank/DDBJ whole genome shotgun (WGS) entry which is preliminary data.</text>
</comment>
<evidence type="ECO:0000313" key="3">
    <source>
        <dbReference type="Proteomes" id="UP001172101"/>
    </source>
</evidence>
<accession>A0AA40DVP7</accession>
<dbReference type="PANTHER" id="PTHR45033:SF2">
    <property type="entry name" value="ZINC-TYPE ALCOHOL DEHYDROGENASE-LIKE PROTEIN C1773.06C"/>
    <property type="match status" value="1"/>
</dbReference>
<dbReference type="Gene3D" id="3.90.180.10">
    <property type="entry name" value="Medium-chain alcohol dehydrogenases, catalytic domain"/>
    <property type="match status" value="1"/>
</dbReference>
<dbReference type="SUPFAM" id="SSF51735">
    <property type="entry name" value="NAD(P)-binding Rossmann-fold domains"/>
    <property type="match status" value="1"/>
</dbReference>
<proteinExistence type="predicted"/>
<dbReference type="Pfam" id="PF08240">
    <property type="entry name" value="ADH_N"/>
    <property type="match status" value="1"/>
</dbReference>
<protein>
    <recommendedName>
        <fullName evidence="1">Enoyl reductase (ER) domain-containing protein</fullName>
    </recommendedName>
</protein>
<dbReference type="SMART" id="SM00829">
    <property type="entry name" value="PKS_ER"/>
    <property type="match status" value="1"/>
</dbReference>
<feature type="domain" description="Enoyl reductase (ER)" evidence="1">
    <location>
        <begin position="17"/>
        <end position="343"/>
    </location>
</feature>
<dbReference type="Proteomes" id="UP001172101">
    <property type="component" value="Unassembled WGS sequence"/>
</dbReference>
<sequence>MAIPSTQKQWVILGKEKDFDELSFQDGAVPKVGENEVLVKLQGASLNYRDLIIPKGLYPFPLGLPVVAASDGAGEIVEVGSKVTKWKKGDKVVTLFNQGHQFGPCDAAASKSGLGGVLDGTLRQYGTFSENGVVRSPRNLSPTEAATLTCAGLTSWNALYGLRALKPGETVLVQGTGGVSLFALQFAKAAGATVIATTSSAAKAETLKKLGADHVINYREDKNWGETARGLTRDGAGVDHVIEVGGEGTLTQSFKAIKMEGIISIIGFLGGAEPKDSVLETLSRVCTVRGVYVGPRSLMEDMVAAIEANDIHPVVDHKVFTLSTAREAYEYMWAKSHVGKVAITIE</sequence>
<dbReference type="Gene3D" id="3.40.50.720">
    <property type="entry name" value="NAD(P)-binding Rossmann-like Domain"/>
    <property type="match status" value="1"/>
</dbReference>
<keyword evidence="3" id="KW-1185">Reference proteome</keyword>
<gene>
    <name evidence="2" type="ORF">B0T26DRAFT_365379</name>
</gene>
<organism evidence="2 3">
    <name type="scientific">Lasiosphaeria miniovina</name>
    <dbReference type="NCBI Taxonomy" id="1954250"/>
    <lineage>
        <taxon>Eukaryota</taxon>
        <taxon>Fungi</taxon>
        <taxon>Dikarya</taxon>
        <taxon>Ascomycota</taxon>
        <taxon>Pezizomycotina</taxon>
        <taxon>Sordariomycetes</taxon>
        <taxon>Sordariomycetidae</taxon>
        <taxon>Sordariales</taxon>
        <taxon>Lasiosphaeriaceae</taxon>
        <taxon>Lasiosphaeria</taxon>
    </lineage>
</organism>
<dbReference type="GeneID" id="85317901"/>
<dbReference type="Pfam" id="PF00107">
    <property type="entry name" value="ADH_zinc_N"/>
    <property type="match status" value="1"/>
</dbReference>
<dbReference type="EMBL" id="JAUIRO010000005">
    <property type="protein sequence ID" value="KAK0713478.1"/>
    <property type="molecule type" value="Genomic_DNA"/>
</dbReference>